<sequence>MFLDEPLAVRASGPPAGEGTASRLGSLRGMAFPLAPVRAARPEMRGRTRDDD</sequence>
<keyword evidence="3" id="KW-1185">Reference proteome</keyword>
<evidence type="ECO:0000313" key="2">
    <source>
        <dbReference type="EMBL" id="GHH18779.1"/>
    </source>
</evidence>
<proteinExistence type="predicted"/>
<gene>
    <name evidence="2" type="ORF">GCM10017790_36640</name>
</gene>
<reference evidence="3" key="1">
    <citation type="journal article" date="2019" name="Int. J. Syst. Evol. Microbiol.">
        <title>The Global Catalogue of Microorganisms (GCM) 10K type strain sequencing project: providing services to taxonomists for standard genome sequencing and annotation.</title>
        <authorList>
            <consortium name="The Broad Institute Genomics Platform"/>
            <consortium name="The Broad Institute Genome Sequencing Center for Infectious Disease"/>
            <person name="Wu L."/>
            <person name="Ma J."/>
        </authorList>
    </citation>
    <scope>NUCLEOTIDE SEQUENCE [LARGE SCALE GENOMIC DNA]</scope>
    <source>
        <strain evidence="3">CGMCC 4.7683</strain>
    </source>
</reference>
<accession>A0ABQ3LRB2</accession>
<evidence type="ECO:0000256" key="1">
    <source>
        <dbReference type="SAM" id="MobiDB-lite"/>
    </source>
</evidence>
<name>A0ABQ3LRB2_9PSEU</name>
<comment type="caution">
    <text evidence="2">The sequence shown here is derived from an EMBL/GenBank/DDBJ whole genome shotgun (WGS) entry which is preliminary data.</text>
</comment>
<feature type="region of interest" description="Disordered" evidence="1">
    <location>
        <begin position="1"/>
        <end position="24"/>
    </location>
</feature>
<organism evidence="2 3">
    <name type="scientific">Amycolatopsis oliviviridis</name>
    <dbReference type="NCBI Taxonomy" id="1471590"/>
    <lineage>
        <taxon>Bacteria</taxon>
        <taxon>Bacillati</taxon>
        <taxon>Actinomycetota</taxon>
        <taxon>Actinomycetes</taxon>
        <taxon>Pseudonocardiales</taxon>
        <taxon>Pseudonocardiaceae</taxon>
        <taxon>Amycolatopsis</taxon>
    </lineage>
</organism>
<dbReference type="EMBL" id="BNAY01000004">
    <property type="protein sequence ID" value="GHH18779.1"/>
    <property type="molecule type" value="Genomic_DNA"/>
</dbReference>
<evidence type="ECO:0000313" key="3">
    <source>
        <dbReference type="Proteomes" id="UP000635387"/>
    </source>
</evidence>
<dbReference type="Proteomes" id="UP000635387">
    <property type="component" value="Unassembled WGS sequence"/>
</dbReference>
<protein>
    <submittedName>
        <fullName evidence="2">Uncharacterized protein</fullName>
    </submittedName>
</protein>